<gene>
    <name evidence="3" type="ORF">K435DRAFT_658591</name>
</gene>
<dbReference type="OrthoDB" id="3183782at2759"/>
<dbReference type="GO" id="GO:0016491">
    <property type="term" value="F:oxidoreductase activity"/>
    <property type="evidence" value="ECO:0007669"/>
    <property type="project" value="InterPro"/>
</dbReference>
<evidence type="ECO:0000259" key="2">
    <source>
        <dbReference type="Pfam" id="PF07110"/>
    </source>
</evidence>
<evidence type="ECO:0000256" key="1">
    <source>
        <dbReference type="ARBA" id="ARBA00005986"/>
    </source>
</evidence>
<comment type="similarity">
    <text evidence="1">Belongs to the tpcK family.</text>
</comment>
<protein>
    <recommendedName>
        <fullName evidence="2">EthD domain-containing protein</fullName>
    </recommendedName>
</protein>
<proteinExistence type="inferred from homology"/>
<evidence type="ECO:0000313" key="4">
    <source>
        <dbReference type="Proteomes" id="UP000297245"/>
    </source>
</evidence>
<evidence type="ECO:0000313" key="3">
    <source>
        <dbReference type="EMBL" id="THU99636.1"/>
    </source>
</evidence>
<reference evidence="3 4" key="1">
    <citation type="journal article" date="2019" name="Nat. Ecol. Evol.">
        <title>Megaphylogeny resolves global patterns of mushroom evolution.</title>
        <authorList>
            <person name="Varga T."/>
            <person name="Krizsan K."/>
            <person name="Foldi C."/>
            <person name="Dima B."/>
            <person name="Sanchez-Garcia M."/>
            <person name="Sanchez-Ramirez S."/>
            <person name="Szollosi G.J."/>
            <person name="Szarkandi J.G."/>
            <person name="Papp V."/>
            <person name="Albert L."/>
            <person name="Andreopoulos W."/>
            <person name="Angelini C."/>
            <person name="Antonin V."/>
            <person name="Barry K.W."/>
            <person name="Bougher N.L."/>
            <person name="Buchanan P."/>
            <person name="Buyck B."/>
            <person name="Bense V."/>
            <person name="Catcheside P."/>
            <person name="Chovatia M."/>
            <person name="Cooper J."/>
            <person name="Damon W."/>
            <person name="Desjardin D."/>
            <person name="Finy P."/>
            <person name="Geml J."/>
            <person name="Haridas S."/>
            <person name="Hughes K."/>
            <person name="Justo A."/>
            <person name="Karasinski D."/>
            <person name="Kautmanova I."/>
            <person name="Kiss B."/>
            <person name="Kocsube S."/>
            <person name="Kotiranta H."/>
            <person name="LaButti K.M."/>
            <person name="Lechner B.E."/>
            <person name="Liimatainen K."/>
            <person name="Lipzen A."/>
            <person name="Lukacs Z."/>
            <person name="Mihaltcheva S."/>
            <person name="Morgado L.N."/>
            <person name="Niskanen T."/>
            <person name="Noordeloos M.E."/>
            <person name="Ohm R.A."/>
            <person name="Ortiz-Santana B."/>
            <person name="Ovrebo C."/>
            <person name="Racz N."/>
            <person name="Riley R."/>
            <person name="Savchenko A."/>
            <person name="Shiryaev A."/>
            <person name="Soop K."/>
            <person name="Spirin V."/>
            <person name="Szebenyi C."/>
            <person name="Tomsovsky M."/>
            <person name="Tulloss R.E."/>
            <person name="Uehling J."/>
            <person name="Grigoriev I.V."/>
            <person name="Vagvolgyi C."/>
            <person name="Papp T."/>
            <person name="Martin F.M."/>
            <person name="Miettinen O."/>
            <person name="Hibbett D.S."/>
            <person name="Nagy L.G."/>
        </authorList>
    </citation>
    <scope>NUCLEOTIDE SEQUENCE [LARGE SCALE GENOMIC DNA]</scope>
    <source>
        <strain evidence="3 4">CBS 962.96</strain>
    </source>
</reference>
<dbReference type="AlphaFoldDB" id="A0A4S8MB14"/>
<sequence length="135" mass="15881">MSSQTTDKLPGLRTDRVRMLVLMTKNPSVSREEFERHWFEKHSQLILSQGIVKKNLLKYEQLHVNENARILLQQLNVPLIDCDGAVIFETESYEKFFETFNDPEFKAIIEPDEEHFLDPSKTRVIPLDFLAFIDK</sequence>
<name>A0A4S8MB14_DENBC</name>
<organism evidence="3 4">
    <name type="scientific">Dendrothele bispora (strain CBS 962.96)</name>
    <dbReference type="NCBI Taxonomy" id="1314807"/>
    <lineage>
        <taxon>Eukaryota</taxon>
        <taxon>Fungi</taxon>
        <taxon>Dikarya</taxon>
        <taxon>Basidiomycota</taxon>
        <taxon>Agaricomycotina</taxon>
        <taxon>Agaricomycetes</taxon>
        <taxon>Agaricomycetidae</taxon>
        <taxon>Agaricales</taxon>
        <taxon>Agaricales incertae sedis</taxon>
        <taxon>Dendrothele</taxon>
    </lineage>
</organism>
<feature type="domain" description="EthD" evidence="2">
    <location>
        <begin position="27"/>
        <end position="120"/>
    </location>
</feature>
<dbReference type="EMBL" id="ML179116">
    <property type="protein sequence ID" value="THU99636.1"/>
    <property type="molecule type" value="Genomic_DNA"/>
</dbReference>
<dbReference type="InterPro" id="IPR009799">
    <property type="entry name" value="EthD_dom"/>
</dbReference>
<keyword evidence="4" id="KW-1185">Reference proteome</keyword>
<dbReference type="Proteomes" id="UP000297245">
    <property type="component" value="Unassembled WGS sequence"/>
</dbReference>
<accession>A0A4S8MB14</accession>
<dbReference type="SUPFAM" id="SSF54909">
    <property type="entry name" value="Dimeric alpha+beta barrel"/>
    <property type="match status" value="1"/>
</dbReference>
<dbReference type="Gene3D" id="3.30.70.100">
    <property type="match status" value="1"/>
</dbReference>
<dbReference type="Pfam" id="PF07110">
    <property type="entry name" value="EthD"/>
    <property type="match status" value="1"/>
</dbReference>
<dbReference type="InterPro" id="IPR011008">
    <property type="entry name" value="Dimeric_a/b-barrel"/>
</dbReference>